<feature type="compositionally biased region" description="Low complexity" evidence="1">
    <location>
        <begin position="841"/>
        <end position="856"/>
    </location>
</feature>
<feature type="region of interest" description="Disordered" evidence="1">
    <location>
        <begin position="733"/>
        <end position="817"/>
    </location>
</feature>
<feature type="compositionally biased region" description="Polar residues" evidence="1">
    <location>
        <begin position="293"/>
        <end position="304"/>
    </location>
</feature>
<keyword evidence="3" id="KW-1185">Reference proteome</keyword>
<feature type="compositionally biased region" description="Low complexity" evidence="1">
    <location>
        <begin position="221"/>
        <end position="236"/>
    </location>
</feature>
<gene>
    <name evidence="2" type="ORF">CUR178_08422</name>
</gene>
<feature type="region of interest" description="Disordered" evidence="1">
    <location>
        <begin position="1092"/>
        <end position="1153"/>
    </location>
</feature>
<feature type="compositionally biased region" description="Low complexity" evidence="1">
    <location>
        <begin position="2383"/>
        <end position="2421"/>
    </location>
</feature>
<feature type="compositionally biased region" description="Low complexity" evidence="1">
    <location>
        <begin position="41"/>
        <end position="66"/>
    </location>
</feature>
<comment type="caution">
    <text evidence="2">The sequence shown here is derived from an EMBL/GenBank/DDBJ whole genome shotgun (WGS) entry which is preliminary data.</text>
</comment>
<organism evidence="2 3">
    <name type="scientific">Leishmania enriettii</name>
    <dbReference type="NCBI Taxonomy" id="5663"/>
    <lineage>
        <taxon>Eukaryota</taxon>
        <taxon>Discoba</taxon>
        <taxon>Euglenozoa</taxon>
        <taxon>Kinetoplastea</taxon>
        <taxon>Metakinetoplastina</taxon>
        <taxon>Trypanosomatida</taxon>
        <taxon>Trypanosomatidae</taxon>
        <taxon>Leishmaniinae</taxon>
        <taxon>Leishmania</taxon>
    </lineage>
</organism>
<feature type="region of interest" description="Disordered" evidence="1">
    <location>
        <begin position="1599"/>
        <end position="1628"/>
    </location>
</feature>
<feature type="region of interest" description="Disordered" evidence="1">
    <location>
        <begin position="127"/>
        <end position="152"/>
    </location>
</feature>
<protein>
    <submittedName>
        <fullName evidence="2">Uncharacterized protein</fullName>
    </submittedName>
</protein>
<feature type="compositionally biased region" description="Polar residues" evidence="1">
    <location>
        <begin position="271"/>
        <end position="283"/>
    </location>
</feature>
<feature type="compositionally biased region" description="Basic and acidic residues" evidence="1">
    <location>
        <begin position="875"/>
        <end position="892"/>
    </location>
</feature>
<dbReference type="PANTHER" id="PTHR33472">
    <property type="entry name" value="OS01G0106600 PROTEIN"/>
    <property type="match status" value="1"/>
</dbReference>
<feature type="compositionally biased region" description="Basic and acidic residues" evidence="1">
    <location>
        <begin position="143"/>
        <end position="152"/>
    </location>
</feature>
<dbReference type="KEGG" id="lenr:94175559"/>
<sequence>MNSPSSAAAPDADSPHCFRAESEAARVHQSLRLRSPSLTASQPQSGRISASSSPSSPSLLHRSSGLAKSPALPRIRQLMDDVPPPPQDEVPGAVVQLVAPRDEPLYNTEVRSCGHPQRLYVKVPVHLSSDHTTSGPGGGSSEVIERGHHDRSVPVRLTALPYAEVAEAANPQRDPADSSVHALAPPIPSVSRTTVDAAPPAMSVSPYAEQRAPLADEERTAASTASASLARAATAEISDTEGPGSAEKGRRHSHRPQQRPPQDSDSIEIGRQSSPRPTGMQQPPTSPIALTHAASSTRSSSQQHPIVRGTEVRSTGADVLADDVTESAPMPSAAASGEGRQLTEEKDVAPRAAGTGSDSRQVAHSQPRESHRTAETAYGGMYAEAGPAAIPSEQDGVFLPAMAFWESSEAAAAAEGEALLPLEPLATTMTEEASVSSTQSVSDKRRPTERSDVDFSSEATAVLPSVRVEHWAEAEPVAPAPWQLAENSAYTVSHSQPCLIGDAHASSTQTASAASASAGCEELMVHDLGDEAGGDDDSDHRKGCSGARTVPDGEAAARRYEASGHPSAAVGAGQREKVRSPLSLMDSGRERRPMSPVDPGRLHVASSLPCELSAAEDSDDGDDDATATALRPQQQRRGKCDDTAVAGAHIAARDEVSGVVEECREDEVEKTAAASFTSPVNVTAGARAVFSLVSFSSPLPPSFHTEGVLPERAVTPAASSHSGVELLEGAVEQAPSALAAPEPSAPRGSSAGDDNGGAATAADAVTKVTRTRQLIGESDVSDPHSPCAIESAATDGDGVSKEGMQTGQRTAPALRAGDAKVPAEGVVARSSLSDRVRVTSPAQRAVPPAPPAAAVDARNTGRKFWSELSHMNRMNAKDEPRQRRRANDDDTAHGAARARAAPSLITAPPPLPSAAHTTDMWRWPPQPSPDGQSWHHHYQLRDTEQQQSWSAAALSQRRPVARELSVDVDDAVDEEDGAEEQDTARPPRSLLRCEGRDDGFAPKHASSSIGAPPLGSRAADAVDSLVLAHRRIIADAPLSELVELEREGRRIVMHEMLEDREAVLRQEAAEFSVLSLLPSRALIVAAAASTGRWKSTGTGSSSSPSDRAAESLPAWVPPLPSSPLSPAASAPMSNSAAASMRSTATAPSPRTRQEVERLLRTRGLSGSLSLGGVSAALLADELLWREMLENAEAGARAMLQRLRQCGADALNPCSLIMQEALARQRLTAAEALERQRARSMEGSCVADVSKLLEIGRELALCRVMEDDERRGQIEMAEHLGRQRLRELHWRGLAARLRQRELLQATIDVALRDAIDDVVFDEAQAREELRVEAIREMTKLLESVSGTAVRGAAVRHRRPLPQGGMTPQRSHVAMHMAAASMAPSQLSVVNIESDSTAATDHEVTGAMESHAMVGEGLHDGDDWELVEEVVSDFDTSGDDAFADAAVPPTKLTAAQPLVSASSADSSTNGTVTLPLPISAALPERQLATAADPGVMAMAVASEEATLVGEGAPEFFEWDPTSNSASSPSTASKARKSYPSSPAKQHTSTSSPSPHLTNMTALTATTGDTTSAITTTASSEQAVGGGGGSSASQWKQKVLATNASGHTTSDSRRSPTTVLQTEEEQQQQPLKGYERANAAEMSALLHALRFAEAAARSKRQALRRTEAAAEEGSASPAWLKDHDNSAAAPAENLDGNAAQSRCTLPLPPPCKQQNQVDGVADVVKEPREPHATSHSQHASTTRAPLFMNRHTIPCSLYSSPLRGYAALVQKYTLQYESPSPPPLLAGAAAAVSSPSTSSSSSPRPYTDGDVYVYDPQRTRQSRPARRVAFETHAGGRAPWERSCDEIGYEEAVSSAESTLDFRISSGIDAPRSACTPTRHTPAREVFPARRRHTLPGAAPSRVPLAATMPLAPLSTAAPHVRQPLVLEVITERRSTRSSPTADVTVSPMSSSTRPSQSPTRAHPPQGYSAPTAAWARYVQEQQLLRCARVRGSADVSGRECALHASPTATIRNSGVASRVNPDQSGCSRRRWRYADDHTLSDASVSPAPLLITRLPLECGPGVWMSSPRDAHSGVHVVATTASPHTHPAPATLTDAFSKAARRGEVVYLPTTVAELLRVPQHTRLPRPAPATSTGPARRLGCALADDRCALRQRPAPHYYSDVFHKGGEQTLCRNADALLPSTSASAQLTSTSRTAFISTRCAAVREREIQRELRRSLQPLSPSQVLRAPLPSSARGSCAGSSVCAASSRRASNTSSASALITASVAATGAEEEVLTEESAELAECYFHDDTAFVVRSATVASRARRHRAVEQRRQQRHQPRCEAIGGPARSRKSPPAATPCQQRRRSAADAANGAGGGDGYRVPPLSYGALSAPFTSYSSPRTWSLSSPASPAPASSWDPSSRGLPRSGRGSDGNVIRSSVVSIRRHSGRVPAPLPESPLAMSARIYRH</sequence>
<dbReference type="RefSeq" id="XP_067696075.1">
    <property type="nucleotide sequence ID" value="XM_067840049.1"/>
</dbReference>
<feature type="region of interest" description="Disordered" evidence="1">
    <location>
        <begin position="873"/>
        <end position="1016"/>
    </location>
</feature>
<feature type="region of interest" description="Disordered" evidence="1">
    <location>
        <begin position="832"/>
        <end position="856"/>
    </location>
</feature>
<evidence type="ECO:0000256" key="1">
    <source>
        <dbReference type="SAM" id="MobiDB-lite"/>
    </source>
</evidence>
<feature type="compositionally biased region" description="Acidic residues" evidence="1">
    <location>
        <begin position="966"/>
        <end position="981"/>
    </location>
</feature>
<feature type="compositionally biased region" description="Low complexity" evidence="1">
    <location>
        <begin position="1790"/>
        <end position="1802"/>
    </location>
</feature>
<dbReference type="OrthoDB" id="267786at2759"/>
<feature type="compositionally biased region" description="Low complexity" evidence="1">
    <location>
        <begin position="1124"/>
        <end position="1149"/>
    </location>
</feature>
<feature type="compositionally biased region" description="Low complexity" evidence="1">
    <location>
        <begin position="734"/>
        <end position="764"/>
    </location>
</feature>
<feature type="compositionally biased region" description="Basic and acidic residues" evidence="1">
    <location>
        <begin position="991"/>
        <end position="1001"/>
    </location>
</feature>
<feature type="region of interest" description="Disordered" evidence="1">
    <location>
        <begin position="1790"/>
        <end position="1825"/>
    </location>
</feature>
<feature type="region of interest" description="Disordered" evidence="1">
    <location>
        <begin position="1"/>
        <end position="71"/>
    </location>
</feature>
<dbReference type="GeneID" id="94175559"/>
<feature type="region of interest" description="Disordered" evidence="1">
    <location>
        <begin position="2302"/>
        <end position="2358"/>
    </location>
</feature>
<feature type="region of interest" description="Disordered" evidence="1">
    <location>
        <begin position="1929"/>
        <end position="1965"/>
    </location>
</feature>
<feature type="region of interest" description="Disordered" evidence="1">
    <location>
        <begin position="2379"/>
        <end position="2421"/>
    </location>
</feature>
<feature type="region of interest" description="Disordered" evidence="1">
    <location>
        <begin position="1512"/>
        <end position="1557"/>
    </location>
</feature>
<feature type="region of interest" description="Disordered" evidence="1">
    <location>
        <begin position="166"/>
        <end position="379"/>
    </location>
</feature>
<dbReference type="Proteomes" id="UP000674179">
    <property type="component" value="Chromosome 3"/>
</dbReference>
<feature type="compositionally biased region" description="Low complexity" evidence="1">
    <location>
        <begin position="1092"/>
        <end position="1105"/>
    </location>
</feature>
<feature type="compositionally biased region" description="Low complexity" evidence="1">
    <location>
        <begin position="1"/>
        <end position="12"/>
    </location>
</feature>
<feature type="region of interest" description="Disordered" evidence="1">
    <location>
        <begin position="1660"/>
        <end position="1679"/>
    </location>
</feature>
<feature type="compositionally biased region" description="Polar residues" evidence="1">
    <location>
        <begin position="1599"/>
        <end position="1617"/>
    </location>
</feature>
<dbReference type="PANTHER" id="PTHR33472:SF28">
    <property type="entry name" value="BROMO AND FHA DOMAIN-CONTAINING PROTEIN DDB_G0267958"/>
    <property type="match status" value="1"/>
</dbReference>
<proteinExistence type="predicted"/>
<feature type="compositionally biased region" description="Low complexity" evidence="1">
    <location>
        <begin position="1518"/>
        <end position="1530"/>
    </location>
</feature>
<feature type="region of interest" description="Disordered" evidence="1">
    <location>
        <begin position="528"/>
        <end position="641"/>
    </location>
</feature>
<dbReference type="EMBL" id="JAFHKP010000003">
    <property type="protein sequence ID" value="KAG5486994.1"/>
    <property type="molecule type" value="Genomic_DNA"/>
</dbReference>
<evidence type="ECO:0000313" key="3">
    <source>
        <dbReference type="Proteomes" id="UP000674179"/>
    </source>
</evidence>
<feature type="compositionally biased region" description="Low complexity" evidence="1">
    <location>
        <begin position="945"/>
        <end position="956"/>
    </location>
</feature>
<evidence type="ECO:0000313" key="2">
    <source>
        <dbReference type="EMBL" id="KAG5486994.1"/>
    </source>
</evidence>
<feature type="compositionally biased region" description="Basic and acidic residues" evidence="1">
    <location>
        <begin position="442"/>
        <end position="453"/>
    </location>
</feature>
<feature type="compositionally biased region" description="Low complexity" evidence="1">
    <location>
        <begin position="1544"/>
        <end position="1557"/>
    </location>
</feature>
<accession>A0A836KTV0</accession>
<feature type="compositionally biased region" description="Basic and acidic residues" evidence="1">
    <location>
        <begin position="13"/>
        <end position="26"/>
    </location>
</feature>
<feature type="compositionally biased region" description="Low complexity" evidence="1">
    <location>
        <begin position="1942"/>
        <end position="1957"/>
    </location>
</feature>
<reference evidence="2 3" key="1">
    <citation type="submission" date="2021-02" db="EMBL/GenBank/DDBJ databases">
        <title>Leishmania (Mundinia) enrietti genome sequencing and assembly.</title>
        <authorList>
            <person name="Almutairi H."/>
            <person name="Gatherer D."/>
        </authorList>
    </citation>
    <scope>NUCLEOTIDE SEQUENCE [LARGE SCALE GENOMIC DNA]</scope>
    <source>
        <strain evidence="2">CUR178</strain>
    </source>
</reference>
<feature type="compositionally biased region" description="Acidic residues" evidence="1">
    <location>
        <begin position="614"/>
        <end position="625"/>
    </location>
</feature>
<feature type="region of interest" description="Disordered" evidence="1">
    <location>
        <begin position="430"/>
        <end position="456"/>
    </location>
</feature>
<name>A0A836KTV0_LEIEN</name>